<accession>A0ABR3BDZ4</accession>
<dbReference type="Proteomes" id="UP001448207">
    <property type="component" value="Unassembled WGS sequence"/>
</dbReference>
<evidence type="ECO:0000256" key="1">
    <source>
        <dbReference type="SAM" id="Phobius"/>
    </source>
</evidence>
<keyword evidence="1" id="KW-0472">Membrane</keyword>
<keyword evidence="3" id="KW-1185">Reference proteome</keyword>
<keyword evidence="1" id="KW-0812">Transmembrane</keyword>
<organism evidence="2 3">
    <name type="scientific">Phycomyces blakesleeanus</name>
    <dbReference type="NCBI Taxonomy" id="4837"/>
    <lineage>
        <taxon>Eukaryota</taxon>
        <taxon>Fungi</taxon>
        <taxon>Fungi incertae sedis</taxon>
        <taxon>Mucoromycota</taxon>
        <taxon>Mucoromycotina</taxon>
        <taxon>Mucoromycetes</taxon>
        <taxon>Mucorales</taxon>
        <taxon>Phycomycetaceae</taxon>
        <taxon>Phycomyces</taxon>
    </lineage>
</organism>
<evidence type="ECO:0000313" key="2">
    <source>
        <dbReference type="EMBL" id="KAL0096391.1"/>
    </source>
</evidence>
<feature type="non-terminal residue" evidence="2">
    <location>
        <position position="100"/>
    </location>
</feature>
<dbReference type="EMBL" id="JBCLYO010000001">
    <property type="protein sequence ID" value="KAL0096391.1"/>
    <property type="molecule type" value="Genomic_DNA"/>
</dbReference>
<gene>
    <name evidence="2" type="ORF">J3Q64DRAFT_1707484</name>
</gene>
<feature type="transmembrane region" description="Helical" evidence="1">
    <location>
        <begin position="78"/>
        <end position="98"/>
    </location>
</feature>
<keyword evidence="1" id="KW-1133">Transmembrane helix</keyword>
<comment type="caution">
    <text evidence="2">The sequence shown here is derived from an EMBL/GenBank/DDBJ whole genome shotgun (WGS) entry which is preliminary data.</text>
</comment>
<protein>
    <submittedName>
        <fullName evidence="2">Uncharacterized protein</fullName>
    </submittedName>
</protein>
<proteinExistence type="predicted"/>
<reference evidence="2 3" key="1">
    <citation type="submission" date="2024-04" db="EMBL/GenBank/DDBJ databases">
        <title>Symmetric and asymmetric DNA N6-adenine methylation regulates different biological responses in Mucorales.</title>
        <authorList>
            <consortium name="Lawrence Berkeley National Laboratory"/>
            <person name="Lax C."/>
            <person name="Mondo S.J."/>
            <person name="Osorio-Concepcion M."/>
            <person name="Muszewska A."/>
            <person name="Corrochano-Luque M."/>
            <person name="Gutierrez G."/>
            <person name="Riley R."/>
            <person name="Lipzen A."/>
            <person name="Guo J."/>
            <person name="Hundley H."/>
            <person name="Amirebrahimi M."/>
            <person name="Ng V."/>
            <person name="Lorenzo-Gutierrez D."/>
            <person name="Binder U."/>
            <person name="Yang J."/>
            <person name="Song Y."/>
            <person name="Canovas D."/>
            <person name="Navarro E."/>
            <person name="Freitag M."/>
            <person name="Gabaldon T."/>
            <person name="Grigoriev I.V."/>
            <person name="Corrochano L.M."/>
            <person name="Nicolas F.E."/>
            <person name="Garre V."/>
        </authorList>
    </citation>
    <scope>NUCLEOTIDE SEQUENCE [LARGE SCALE GENOMIC DNA]</scope>
    <source>
        <strain evidence="2 3">L51</strain>
    </source>
</reference>
<sequence>MIMIMVMLMLVVLVLVLVLALVLVQALAMVMILVPLLYWCHYCGYYCCFGLNGDNSLCALHDEGDDCTKDLLLNRCSFFLVFFCLVLSCLFLCYCILLDI</sequence>
<evidence type="ECO:0000313" key="3">
    <source>
        <dbReference type="Proteomes" id="UP001448207"/>
    </source>
</evidence>
<name>A0ABR3BDZ4_PHYBL</name>